<dbReference type="InterPro" id="IPR023753">
    <property type="entry name" value="FAD/NAD-binding_dom"/>
</dbReference>
<keyword evidence="5" id="KW-0521">NADP</keyword>
<evidence type="ECO:0000256" key="2">
    <source>
        <dbReference type="ARBA" id="ARBA00010139"/>
    </source>
</evidence>
<accession>A0AAD7ASU0</accession>
<dbReference type="Gene3D" id="3.50.50.60">
    <property type="entry name" value="FAD/NAD(P)-binding domain"/>
    <property type="match status" value="2"/>
</dbReference>
<keyword evidence="6" id="KW-0560">Oxidoreductase</keyword>
<sequence length="641" mass="71298">MELGDGGVATADPVIRQKYTEERNKRLRAEGLGQFLKLADSAQFQYLADDPWVDHVAFNAKPPVLSNGDDIKFLVLGAGWGGLLFSVHLIEAGFNAADIRIVDVAGGFGGTWYWNRYPGLMCDTESYIYMPLLEETGYMPRFKYAYGPELREHANRIAEKWDLTDKALFRTQSRSAQWDDAAKRWIVQLVENRGPTEPKKEIKITAQYLFVASGVLDAPHIPRLPGFEQFKGQHFHTSRWNYDITGGTDTDWMLDKLKDKRVGILGTGATAVQAVPHLAKWAKHLYVFQRTPSSVDVRNQRLTDPDEWATKIAATKGWARARTENFNSWVTNEPNGENLVDDGWCHAPSYFAIWGGRGIIAPEQIPEHVATMHAYDIERAEKIRARTNEVVKDPETADKLKHWYPVWCKRPTFHDDYLPTFNQPNVTLVDTDGRGVDGLTADAVVVNSTPYPIDLLVLSTGFALAVDGGSGSPAQRTNMKISGRDGLDMDDKWVREGMGTLHGAASHSFPNLFFFGAGLAQIGVTANLTYTLDLLASHVATILAEAERRAGGDTSRVTVEPTKAGEDEWVSEIVKRANWFSAVRGCTPGYLTKEGATPANTEEQMKAARSSVWGEGIISFTEVIRAWEAEGELRGFKVESI</sequence>
<reference evidence="8" key="1">
    <citation type="submission" date="2023-03" db="EMBL/GenBank/DDBJ databases">
        <title>Massive genome expansion in bonnet fungi (Mycena s.s.) driven by repeated elements and novel gene families across ecological guilds.</title>
        <authorList>
            <consortium name="Lawrence Berkeley National Laboratory"/>
            <person name="Harder C.B."/>
            <person name="Miyauchi S."/>
            <person name="Viragh M."/>
            <person name="Kuo A."/>
            <person name="Thoen E."/>
            <person name="Andreopoulos B."/>
            <person name="Lu D."/>
            <person name="Skrede I."/>
            <person name="Drula E."/>
            <person name="Henrissat B."/>
            <person name="Morin E."/>
            <person name="Kohler A."/>
            <person name="Barry K."/>
            <person name="LaButti K."/>
            <person name="Morin E."/>
            <person name="Salamov A."/>
            <person name="Lipzen A."/>
            <person name="Mereny Z."/>
            <person name="Hegedus B."/>
            <person name="Baldrian P."/>
            <person name="Stursova M."/>
            <person name="Weitz H."/>
            <person name="Taylor A."/>
            <person name="Grigoriev I.V."/>
            <person name="Nagy L.G."/>
            <person name="Martin F."/>
            <person name="Kauserud H."/>
        </authorList>
    </citation>
    <scope>NUCLEOTIDE SEQUENCE</scope>
    <source>
        <strain evidence="8">CBHHK002</strain>
    </source>
</reference>
<comment type="cofactor">
    <cofactor evidence="1">
        <name>FAD</name>
        <dbReference type="ChEBI" id="CHEBI:57692"/>
    </cofactor>
</comment>
<evidence type="ECO:0000256" key="5">
    <source>
        <dbReference type="ARBA" id="ARBA00022857"/>
    </source>
</evidence>
<evidence type="ECO:0000256" key="3">
    <source>
        <dbReference type="ARBA" id="ARBA00022630"/>
    </source>
</evidence>
<evidence type="ECO:0000256" key="6">
    <source>
        <dbReference type="ARBA" id="ARBA00023002"/>
    </source>
</evidence>
<dbReference type="InterPro" id="IPR050775">
    <property type="entry name" value="FAD-binding_Monooxygenases"/>
</dbReference>
<feature type="domain" description="FAD/NAD(P)-binding" evidence="7">
    <location>
        <begin position="73"/>
        <end position="295"/>
    </location>
</feature>
<dbReference type="Proteomes" id="UP001218218">
    <property type="component" value="Unassembled WGS sequence"/>
</dbReference>
<comment type="caution">
    <text evidence="8">The sequence shown here is derived from an EMBL/GenBank/DDBJ whole genome shotgun (WGS) entry which is preliminary data.</text>
</comment>
<evidence type="ECO:0000256" key="1">
    <source>
        <dbReference type="ARBA" id="ARBA00001974"/>
    </source>
</evidence>
<evidence type="ECO:0000313" key="8">
    <source>
        <dbReference type="EMBL" id="KAJ7367343.1"/>
    </source>
</evidence>
<evidence type="ECO:0000313" key="9">
    <source>
        <dbReference type="Proteomes" id="UP001218218"/>
    </source>
</evidence>
<keyword evidence="4" id="KW-0274">FAD</keyword>
<dbReference type="SUPFAM" id="SSF51905">
    <property type="entry name" value="FAD/NAD(P)-binding domain"/>
    <property type="match status" value="3"/>
</dbReference>
<protein>
    <recommendedName>
        <fullName evidence="7">FAD/NAD(P)-binding domain-containing protein</fullName>
    </recommendedName>
</protein>
<keyword evidence="3" id="KW-0285">Flavoprotein</keyword>
<dbReference type="AlphaFoldDB" id="A0AAD7ASU0"/>
<gene>
    <name evidence="8" type="ORF">DFH08DRAFT_1072619</name>
</gene>
<name>A0AAD7ASU0_9AGAR</name>
<dbReference type="EMBL" id="JARIHO010000002">
    <property type="protein sequence ID" value="KAJ7367343.1"/>
    <property type="molecule type" value="Genomic_DNA"/>
</dbReference>
<evidence type="ECO:0000259" key="7">
    <source>
        <dbReference type="Pfam" id="PF07992"/>
    </source>
</evidence>
<evidence type="ECO:0000256" key="4">
    <source>
        <dbReference type="ARBA" id="ARBA00022827"/>
    </source>
</evidence>
<dbReference type="PANTHER" id="PTHR43098">
    <property type="entry name" value="L-ORNITHINE N(5)-MONOOXYGENASE-RELATED"/>
    <property type="match status" value="1"/>
</dbReference>
<comment type="similarity">
    <text evidence="2">Belongs to the FAD-binding monooxygenase family.</text>
</comment>
<keyword evidence="9" id="KW-1185">Reference proteome</keyword>
<dbReference type="PANTHER" id="PTHR43098:SF2">
    <property type="entry name" value="FAD-BINDING MONOOXYGENASE AUSB-RELATED"/>
    <property type="match status" value="1"/>
</dbReference>
<dbReference type="GO" id="GO:0016491">
    <property type="term" value="F:oxidoreductase activity"/>
    <property type="evidence" value="ECO:0007669"/>
    <property type="project" value="UniProtKB-KW"/>
</dbReference>
<dbReference type="Pfam" id="PF07992">
    <property type="entry name" value="Pyr_redox_2"/>
    <property type="match status" value="1"/>
</dbReference>
<proteinExistence type="inferred from homology"/>
<dbReference type="InterPro" id="IPR036188">
    <property type="entry name" value="FAD/NAD-bd_sf"/>
</dbReference>
<organism evidence="8 9">
    <name type="scientific">Mycena albidolilacea</name>
    <dbReference type="NCBI Taxonomy" id="1033008"/>
    <lineage>
        <taxon>Eukaryota</taxon>
        <taxon>Fungi</taxon>
        <taxon>Dikarya</taxon>
        <taxon>Basidiomycota</taxon>
        <taxon>Agaricomycotina</taxon>
        <taxon>Agaricomycetes</taxon>
        <taxon>Agaricomycetidae</taxon>
        <taxon>Agaricales</taxon>
        <taxon>Marasmiineae</taxon>
        <taxon>Mycenaceae</taxon>
        <taxon>Mycena</taxon>
    </lineage>
</organism>